<evidence type="ECO:0000313" key="14">
    <source>
        <dbReference type="EMBL" id="WOG98294.1"/>
    </source>
</evidence>
<evidence type="ECO:0000256" key="1">
    <source>
        <dbReference type="ARBA" id="ARBA00004186"/>
    </source>
</evidence>
<dbReference type="InterPro" id="IPR036961">
    <property type="entry name" value="Kinesin_motor_dom_sf"/>
</dbReference>
<name>A0AAF1AXF5_DAUCS</name>
<dbReference type="InterPro" id="IPR019821">
    <property type="entry name" value="Kinesin_motor_CS"/>
</dbReference>
<dbReference type="Pfam" id="PF00225">
    <property type="entry name" value="Kinesin"/>
    <property type="match status" value="1"/>
</dbReference>
<keyword evidence="4 10" id="KW-0547">Nucleotide-binding</keyword>
<accession>A0AAF1AXF5</accession>
<sequence>MSGRDKEKGVNVQVLLRCRPFSGDELRNHAPQVVTCNDFQREVAVSQNIAGKQIDRVFTFDKVFGPTACQRDLYDQAVIPIVNEVLEGFNCTIFAYGQTGTGKTYTMEGECKRSKSGPNGELPPEAGVIPRAVQQIFDALEGQNAEYSVKVTFLELYNEEITDLLAPEELSRVPVDEKQKKQLPLMEDGKGGVLVRGLEEEIVTSASEIFTLLERGSAKRRTAETLLNKQSSRSHSLFSITIHIKEATPEGEELIKCGKLNLVDLAGSENISRSGAREGRAREAGEINKSLLTLGRVINALVEHLGHIPYRDSKLTRLLRDSLGGKTKTCIIATVSPAVHCLEETLSTLDYAHRAKNIRNKPEVNQKMMKSTLIKDLYGEIDRLKAEVYASREKNGVYMPKERYYQEESERKAMADQIEQMGVTIENHQKQFEELRAQYNAEVLKCSDLSVELDATQKNLDQTSKLLANTEDEVRRCQYAMRERDFIISEQKKAENALAHQACVLRADLEKSLKDNASLFSKIGREDKLNADNRSVVDKYQAELTKEIHNLCNTVATSITQQNEHLQCIEKFCNSFSDVNVKAVMDVKKKVNASQSLYISHIEAMQNVVRLHKACSNAGLEEISTVVAANVQSVEEFLGAESVEANAIFDELHKSLSIQQGELAIFASELRQKFAASIDLSTNISKYIHDFLDNLIKEAKQLEIHASDNAEVQTRNITDFQKAYEEQSKSDAEKLIADMTNLVSSHICRQKELVNAKLVGLKETVVGNKNFLDRHVSSMDGITTDAKRKWQEFSVQAGNDVKNCSDFSAAKHCRMELLLQECVDTNEKAAKHWKKTHESMNEMGNQHASTLSSHVRNVLAGNEQHDAEIASATGAAEDDVAKFSEDLIHHINSVSEQELGSISGILSAAKAHTKTIEVLWDNHSAQSLAIEQKAVDTFQKKFMDYEPTGSTPIRCEPEIPSNGTIESLRAMPMDTLVEEFRENHSSELHDVKESKVSQIPRPPLTQINQV</sequence>
<feature type="region of interest" description="Disordered" evidence="12">
    <location>
        <begin position="984"/>
        <end position="1010"/>
    </location>
</feature>
<dbReference type="Proteomes" id="UP000077755">
    <property type="component" value="Chromosome 4"/>
</dbReference>
<keyword evidence="5 10" id="KW-0067">ATP-binding</keyword>
<evidence type="ECO:0000256" key="11">
    <source>
        <dbReference type="SAM" id="Coils"/>
    </source>
</evidence>
<dbReference type="GO" id="GO:0008017">
    <property type="term" value="F:microtubule binding"/>
    <property type="evidence" value="ECO:0007669"/>
    <property type="project" value="InterPro"/>
</dbReference>
<dbReference type="PROSITE" id="PS50067">
    <property type="entry name" value="KINESIN_MOTOR_2"/>
    <property type="match status" value="1"/>
</dbReference>
<dbReference type="GO" id="GO:0008574">
    <property type="term" value="F:plus-end-directed microtubule motor activity"/>
    <property type="evidence" value="ECO:0007669"/>
    <property type="project" value="TreeGrafter"/>
</dbReference>
<evidence type="ECO:0000256" key="10">
    <source>
        <dbReference type="PROSITE-ProRule" id="PRU00283"/>
    </source>
</evidence>
<evidence type="ECO:0000256" key="6">
    <source>
        <dbReference type="ARBA" id="ARBA00023175"/>
    </source>
</evidence>
<dbReference type="GO" id="GO:0051231">
    <property type="term" value="P:spindle elongation"/>
    <property type="evidence" value="ECO:0007669"/>
    <property type="project" value="TreeGrafter"/>
</dbReference>
<dbReference type="CDD" id="cd01364">
    <property type="entry name" value="KISc_BimC_Eg5"/>
    <property type="match status" value="1"/>
</dbReference>
<dbReference type="InterPro" id="IPR027417">
    <property type="entry name" value="P-loop_NTPase"/>
</dbReference>
<evidence type="ECO:0000313" key="15">
    <source>
        <dbReference type="Proteomes" id="UP000077755"/>
    </source>
</evidence>
<dbReference type="KEGG" id="dcr:108219338"/>
<dbReference type="GO" id="GO:0005876">
    <property type="term" value="C:spindle microtubule"/>
    <property type="evidence" value="ECO:0007669"/>
    <property type="project" value="TreeGrafter"/>
</dbReference>
<dbReference type="InterPro" id="IPR047149">
    <property type="entry name" value="KIF11-like"/>
</dbReference>
<protein>
    <recommendedName>
        <fullName evidence="13">Kinesin motor domain-containing protein</fullName>
    </recommendedName>
</protein>
<keyword evidence="3" id="KW-0493">Microtubule</keyword>
<keyword evidence="7" id="KW-0206">Cytoskeleton</keyword>
<keyword evidence="2" id="KW-0963">Cytoplasm</keyword>
<feature type="coiled-coil region" evidence="11">
    <location>
        <begin position="418"/>
        <end position="473"/>
    </location>
</feature>
<gene>
    <name evidence="14" type="ORF">DCAR_0417635</name>
</gene>
<evidence type="ECO:0000259" key="13">
    <source>
        <dbReference type="PROSITE" id="PS50067"/>
    </source>
</evidence>
<evidence type="ECO:0000256" key="9">
    <source>
        <dbReference type="ARBA" id="ARBA00046159"/>
    </source>
</evidence>
<feature type="compositionally biased region" description="Basic and acidic residues" evidence="12">
    <location>
        <begin position="984"/>
        <end position="995"/>
    </location>
</feature>
<evidence type="ECO:0000256" key="2">
    <source>
        <dbReference type="ARBA" id="ARBA00022490"/>
    </source>
</evidence>
<dbReference type="PANTHER" id="PTHR47970">
    <property type="entry name" value="KINESIN-LIKE PROTEIN KIF11"/>
    <property type="match status" value="1"/>
</dbReference>
<organism evidence="14 15">
    <name type="scientific">Daucus carota subsp. sativus</name>
    <name type="common">Carrot</name>
    <dbReference type="NCBI Taxonomy" id="79200"/>
    <lineage>
        <taxon>Eukaryota</taxon>
        <taxon>Viridiplantae</taxon>
        <taxon>Streptophyta</taxon>
        <taxon>Embryophyta</taxon>
        <taxon>Tracheophyta</taxon>
        <taxon>Spermatophyta</taxon>
        <taxon>Magnoliopsida</taxon>
        <taxon>eudicotyledons</taxon>
        <taxon>Gunneridae</taxon>
        <taxon>Pentapetalae</taxon>
        <taxon>asterids</taxon>
        <taxon>campanulids</taxon>
        <taxon>Apiales</taxon>
        <taxon>Apiaceae</taxon>
        <taxon>Apioideae</taxon>
        <taxon>Scandiceae</taxon>
        <taxon>Daucinae</taxon>
        <taxon>Daucus</taxon>
        <taxon>Daucus sect. Daucus</taxon>
    </lineage>
</organism>
<evidence type="ECO:0000256" key="5">
    <source>
        <dbReference type="ARBA" id="ARBA00022840"/>
    </source>
</evidence>
<dbReference type="PANTHER" id="PTHR47970:SF12">
    <property type="entry name" value="KINESIN FAMILY MEMBER 11"/>
    <property type="match status" value="1"/>
</dbReference>
<dbReference type="GO" id="GO:0007018">
    <property type="term" value="P:microtubule-based movement"/>
    <property type="evidence" value="ECO:0007669"/>
    <property type="project" value="InterPro"/>
</dbReference>
<dbReference type="FunFam" id="3.40.850.10:FF:000019">
    <property type="entry name" value="Kinesin-like protein KIN-5D"/>
    <property type="match status" value="1"/>
</dbReference>
<dbReference type="PROSITE" id="PS00411">
    <property type="entry name" value="KINESIN_MOTOR_1"/>
    <property type="match status" value="1"/>
</dbReference>
<evidence type="ECO:0000256" key="12">
    <source>
        <dbReference type="SAM" id="MobiDB-lite"/>
    </source>
</evidence>
<proteinExistence type="inferred from homology"/>
<evidence type="ECO:0000256" key="4">
    <source>
        <dbReference type="ARBA" id="ARBA00022741"/>
    </source>
</evidence>
<evidence type="ECO:0000256" key="7">
    <source>
        <dbReference type="ARBA" id="ARBA00023212"/>
    </source>
</evidence>
<dbReference type="EMBL" id="CP093346">
    <property type="protein sequence ID" value="WOG98294.1"/>
    <property type="molecule type" value="Genomic_DNA"/>
</dbReference>
<evidence type="ECO:0000256" key="3">
    <source>
        <dbReference type="ARBA" id="ARBA00022701"/>
    </source>
</evidence>
<comment type="function">
    <text evidence="9">Responsible for microtubule translocation. May be important for the organization of phragmoplast-specific arrays of microtubules. Plays an essential role in stabilizing the mitotic spindle. Required during mitotic cytokinesis.</text>
</comment>
<dbReference type="AlphaFoldDB" id="A0AAF1AXF5"/>
<dbReference type="GO" id="GO:0072686">
    <property type="term" value="C:mitotic spindle"/>
    <property type="evidence" value="ECO:0007669"/>
    <property type="project" value="TreeGrafter"/>
</dbReference>
<comment type="similarity">
    <text evidence="8">Belongs to the TRAFAC class myosin-kinesin ATPase superfamily. Kinesin family. KIN-5/BimC subfamily.</text>
</comment>
<dbReference type="SMART" id="SM00129">
    <property type="entry name" value="KISc"/>
    <property type="match status" value="1"/>
</dbReference>
<dbReference type="GO" id="GO:0090307">
    <property type="term" value="P:mitotic spindle assembly"/>
    <property type="evidence" value="ECO:0007669"/>
    <property type="project" value="TreeGrafter"/>
</dbReference>
<keyword evidence="11" id="KW-0175">Coiled coil</keyword>
<keyword evidence="6 10" id="KW-0505">Motor protein</keyword>
<dbReference type="SUPFAM" id="SSF52540">
    <property type="entry name" value="P-loop containing nucleoside triphosphate hydrolases"/>
    <property type="match status" value="1"/>
</dbReference>
<feature type="domain" description="Kinesin motor" evidence="13">
    <location>
        <begin position="11"/>
        <end position="358"/>
    </location>
</feature>
<comment type="subcellular location">
    <subcellularLocation>
        <location evidence="1">Cytoplasm</location>
        <location evidence="1">Cytoskeleton</location>
        <location evidence="1">Spindle</location>
    </subcellularLocation>
</comment>
<keyword evidence="15" id="KW-1185">Reference proteome</keyword>
<feature type="binding site" evidence="10">
    <location>
        <begin position="97"/>
        <end position="104"/>
    </location>
    <ligand>
        <name>ATP</name>
        <dbReference type="ChEBI" id="CHEBI:30616"/>
    </ligand>
</feature>
<dbReference type="Gene3D" id="3.40.850.10">
    <property type="entry name" value="Kinesin motor domain"/>
    <property type="match status" value="1"/>
</dbReference>
<dbReference type="InterPro" id="IPR001752">
    <property type="entry name" value="Kinesin_motor_dom"/>
</dbReference>
<reference evidence="14" key="2">
    <citation type="submission" date="2022-03" db="EMBL/GenBank/DDBJ databases">
        <title>Draft title - Genomic analysis of global carrot germplasm unveils the trajectory of domestication and the origin of high carotenoid orange carrot.</title>
        <authorList>
            <person name="Iorizzo M."/>
            <person name="Ellison S."/>
            <person name="Senalik D."/>
            <person name="Macko-Podgorni A."/>
            <person name="Grzebelus D."/>
            <person name="Bostan H."/>
            <person name="Rolling W."/>
            <person name="Curaba J."/>
            <person name="Simon P."/>
        </authorList>
    </citation>
    <scope>NUCLEOTIDE SEQUENCE</scope>
    <source>
        <tissue evidence="14">Leaf</tissue>
    </source>
</reference>
<dbReference type="GO" id="GO:0005524">
    <property type="term" value="F:ATP binding"/>
    <property type="evidence" value="ECO:0007669"/>
    <property type="project" value="UniProtKB-UniRule"/>
</dbReference>
<dbReference type="InterPro" id="IPR047241">
    <property type="entry name" value="KIF11-like_kin_motor_dom"/>
</dbReference>
<reference evidence="14" key="1">
    <citation type="journal article" date="2016" name="Nat. Genet.">
        <title>A high-quality carrot genome assembly provides new insights into carotenoid accumulation and asterid genome evolution.</title>
        <authorList>
            <person name="Iorizzo M."/>
            <person name="Ellison S."/>
            <person name="Senalik D."/>
            <person name="Zeng P."/>
            <person name="Satapoomin P."/>
            <person name="Huang J."/>
            <person name="Bowman M."/>
            <person name="Iovene M."/>
            <person name="Sanseverino W."/>
            <person name="Cavagnaro P."/>
            <person name="Yildiz M."/>
            <person name="Macko-Podgorni A."/>
            <person name="Moranska E."/>
            <person name="Grzebelus E."/>
            <person name="Grzebelus D."/>
            <person name="Ashrafi H."/>
            <person name="Zheng Z."/>
            <person name="Cheng S."/>
            <person name="Spooner D."/>
            <person name="Van Deynze A."/>
            <person name="Simon P."/>
        </authorList>
    </citation>
    <scope>NUCLEOTIDE SEQUENCE</scope>
    <source>
        <tissue evidence="14">Leaf</tissue>
    </source>
</reference>
<dbReference type="PRINTS" id="PR00380">
    <property type="entry name" value="KINESINHEAVY"/>
</dbReference>
<evidence type="ECO:0000256" key="8">
    <source>
        <dbReference type="ARBA" id="ARBA00034704"/>
    </source>
</evidence>